<keyword evidence="8" id="KW-1185">Reference proteome</keyword>
<dbReference type="EMBL" id="QEAQ01000134">
    <property type="protein sequence ID" value="TPX54918.1"/>
    <property type="molecule type" value="Genomic_DNA"/>
</dbReference>
<feature type="region of interest" description="Disordered" evidence="5">
    <location>
        <begin position="1"/>
        <end position="181"/>
    </location>
</feature>
<organism evidence="7 8">
    <name type="scientific">Powellomyces hirtus</name>
    <dbReference type="NCBI Taxonomy" id="109895"/>
    <lineage>
        <taxon>Eukaryota</taxon>
        <taxon>Fungi</taxon>
        <taxon>Fungi incertae sedis</taxon>
        <taxon>Chytridiomycota</taxon>
        <taxon>Chytridiomycota incertae sedis</taxon>
        <taxon>Chytridiomycetes</taxon>
        <taxon>Spizellomycetales</taxon>
        <taxon>Powellomycetaceae</taxon>
        <taxon>Powellomyces</taxon>
    </lineage>
</organism>
<feature type="compositionally biased region" description="Basic and acidic residues" evidence="5">
    <location>
        <begin position="434"/>
        <end position="444"/>
    </location>
</feature>
<feature type="compositionally biased region" description="Basic and acidic residues" evidence="5">
    <location>
        <begin position="689"/>
        <end position="702"/>
    </location>
</feature>
<dbReference type="GO" id="GO:0000462">
    <property type="term" value="P:maturation of SSU-rRNA from tricistronic rRNA transcript (SSU-rRNA, 5.8S rRNA, LSU-rRNA)"/>
    <property type="evidence" value="ECO:0007669"/>
    <property type="project" value="TreeGrafter"/>
</dbReference>
<dbReference type="Pfam" id="PF09368">
    <property type="entry name" value="Sas10"/>
    <property type="match status" value="1"/>
</dbReference>
<evidence type="ECO:0000256" key="1">
    <source>
        <dbReference type="ARBA" id="ARBA00004123"/>
    </source>
</evidence>
<feature type="compositionally biased region" description="Acidic residues" evidence="5">
    <location>
        <begin position="126"/>
        <end position="135"/>
    </location>
</feature>
<protein>
    <recommendedName>
        <fullName evidence="6">Sas10 C-terminal domain-containing protein</fullName>
    </recommendedName>
</protein>
<feature type="region of interest" description="Disordered" evidence="5">
    <location>
        <begin position="685"/>
        <end position="752"/>
    </location>
</feature>
<feature type="compositionally biased region" description="Low complexity" evidence="5">
    <location>
        <begin position="471"/>
        <end position="492"/>
    </location>
</feature>
<sequence length="795" mass="88290">MARKKHGRKSLERPQTAAQDEVDYSKNASANLDNIGLDSEDEFHHQRESIALDSYNKTKPRRRRGQVDSDDEADEEVFGLGIEDSEDEQDSEAFEDEDDDGEEDQDEALLKKLQMQLKRGGAVVGDSDDDDDDEALNSKTKKKRAGEDDEMDDRAWGNSRNMYYNADEASDEDDAKAEEEEALRLQRLRTSQMREEDFLDEFEDSFGKRIGGDAGATGSQSATPLTDDVDDLDHLALSSAFPLNLLPSAQTEVEVVSRETSNLSPAELIKVAESSIPEVVHLLAEFKERWQECREILGPAVAWKCHAEEASASASRGRAYVELKFRLLSTYLTNVAFYLSLRANPPAGVNVTGHPVVDSLVQLRELLEHLETRVEGRVLSDDDDDESEADSDQDAAAKKRRRKRKRKEKKIAARGNPELQAAVQAFLDRGPLDLEHENENHSDRDEEEASNDSVPEIMVPPKSTTKKNKKSSPSTATTTSSTSPSSASAVNAKTKKKTAAVAAALNDSEVPEMEYVPLAKLKKSKTTKAKIARGMAHDFGETDDLDAADLDDKLQRKKSLKFHVTRVDQAITARHNRLSRSAGGDEDIPYRDKNGQLILPSGNEPRGPSPEKVFDAPDDLENNSDNHSEVDEDELMQELMNAGGLGGGAGGGRKRAREDHDDMDVLSDGGDQDLAYYNTITNAKKSKTKEHEDRVRAEKEADALVNSQPYPDEDEIDSHTKRPATYKILANKGLTPHRSKEQRNPRVKKRMNYERAQKKLGSFKRLVKNPADARGYAGEKTGIKSNLARSVRFAA</sequence>
<feature type="region of interest" description="Disordered" evidence="5">
    <location>
        <begin position="575"/>
        <end position="672"/>
    </location>
</feature>
<gene>
    <name evidence="7" type="ORF">PhCBS80983_g05698</name>
</gene>
<accession>A0A507DVD8</accession>
<dbReference type="STRING" id="109895.A0A507DVD8"/>
<evidence type="ECO:0000256" key="2">
    <source>
        <dbReference type="ARBA" id="ARBA00010979"/>
    </source>
</evidence>
<comment type="similarity">
    <text evidence="2">Belongs to the SAS10 family.</text>
</comment>
<feature type="region of interest" description="Disordered" evidence="5">
    <location>
        <begin position="434"/>
        <end position="498"/>
    </location>
</feature>
<dbReference type="Pfam" id="PF04000">
    <property type="entry name" value="Sas10_Utp3"/>
    <property type="match status" value="1"/>
</dbReference>
<evidence type="ECO:0000256" key="4">
    <source>
        <dbReference type="ARBA" id="ARBA00023242"/>
    </source>
</evidence>
<evidence type="ECO:0000313" key="8">
    <source>
        <dbReference type="Proteomes" id="UP000318582"/>
    </source>
</evidence>
<evidence type="ECO:0000256" key="3">
    <source>
        <dbReference type="ARBA" id="ARBA00022553"/>
    </source>
</evidence>
<feature type="compositionally biased region" description="Acidic residues" evidence="5">
    <location>
        <begin position="68"/>
        <end position="107"/>
    </location>
</feature>
<dbReference type="GO" id="GO:0032040">
    <property type="term" value="C:small-subunit processome"/>
    <property type="evidence" value="ECO:0007669"/>
    <property type="project" value="TreeGrafter"/>
</dbReference>
<name>A0A507DVD8_9FUNG</name>
<evidence type="ECO:0000259" key="6">
    <source>
        <dbReference type="Pfam" id="PF09368"/>
    </source>
</evidence>
<feature type="compositionally biased region" description="Acidic residues" evidence="5">
    <location>
        <begin position="168"/>
        <end position="181"/>
    </location>
</feature>
<dbReference type="InterPro" id="IPR007146">
    <property type="entry name" value="Sas10/Utp3/C1D"/>
</dbReference>
<proteinExistence type="inferred from homology"/>
<keyword evidence="3" id="KW-0597">Phosphoprotein</keyword>
<feature type="compositionally biased region" description="Basic residues" evidence="5">
    <location>
        <begin position="398"/>
        <end position="409"/>
    </location>
</feature>
<feature type="compositionally biased region" description="Acidic residues" evidence="5">
    <location>
        <begin position="381"/>
        <end position="393"/>
    </location>
</feature>
<dbReference type="Proteomes" id="UP000318582">
    <property type="component" value="Unassembled WGS sequence"/>
</dbReference>
<feature type="region of interest" description="Disordered" evidence="5">
    <location>
        <begin position="378"/>
        <end position="420"/>
    </location>
</feature>
<evidence type="ECO:0000256" key="5">
    <source>
        <dbReference type="SAM" id="MobiDB-lite"/>
    </source>
</evidence>
<evidence type="ECO:0000313" key="7">
    <source>
        <dbReference type="EMBL" id="TPX54918.1"/>
    </source>
</evidence>
<feature type="domain" description="Sas10 C-terminal" evidence="6">
    <location>
        <begin position="720"/>
        <end position="793"/>
    </location>
</feature>
<comment type="subcellular location">
    <subcellularLocation>
        <location evidence="1">Nucleus</location>
    </subcellularLocation>
</comment>
<reference evidence="7 8" key="1">
    <citation type="journal article" date="2019" name="Sci. Rep.">
        <title>Comparative genomics of chytrid fungi reveal insights into the obligate biotrophic and pathogenic lifestyle of Synchytrium endobioticum.</title>
        <authorList>
            <person name="van de Vossenberg B.T.L.H."/>
            <person name="Warris S."/>
            <person name="Nguyen H.D.T."/>
            <person name="van Gent-Pelzer M.P.E."/>
            <person name="Joly D.L."/>
            <person name="van de Geest H.C."/>
            <person name="Bonants P.J.M."/>
            <person name="Smith D.S."/>
            <person name="Levesque C.A."/>
            <person name="van der Lee T.A.J."/>
        </authorList>
    </citation>
    <scope>NUCLEOTIDE SEQUENCE [LARGE SCALE GENOMIC DNA]</scope>
    <source>
        <strain evidence="7 8">CBS 809.83</strain>
    </source>
</reference>
<dbReference type="PANTHER" id="PTHR13237:SF8">
    <property type="entry name" value="SOMETHING ABOUT SILENCING PROTEIN 10"/>
    <property type="match status" value="1"/>
</dbReference>
<keyword evidence="4" id="KW-0539">Nucleus</keyword>
<dbReference type="PANTHER" id="PTHR13237">
    <property type="entry name" value="SOMETHING ABOUT SILENCING PROTEIN 10-RELATED"/>
    <property type="match status" value="1"/>
</dbReference>
<comment type="caution">
    <text evidence="7">The sequence shown here is derived from an EMBL/GenBank/DDBJ whole genome shotgun (WGS) entry which is preliminary data.</text>
</comment>
<dbReference type="InterPro" id="IPR018972">
    <property type="entry name" value="Sas10_C_dom"/>
</dbReference>
<dbReference type="AlphaFoldDB" id="A0A507DVD8"/>